<dbReference type="STRING" id="2070753.A0A3A2ZQ72"/>
<feature type="domain" description="Mediator complex subunit Med12" evidence="13">
    <location>
        <begin position="271"/>
        <end position="334"/>
    </location>
</feature>
<evidence type="ECO:0000256" key="11">
    <source>
        <dbReference type="ARBA" id="ARBA00032010"/>
    </source>
</evidence>
<comment type="subcellular location">
    <subcellularLocation>
        <location evidence="1">Nucleus</location>
    </subcellularLocation>
</comment>
<dbReference type="EMBL" id="MVGC01000066">
    <property type="protein sequence ID" value="RJE24860.1"/>
    <property type="molecule type" value="Genomic_DNA"/>
</dbReference>
<dbReference type="PANTHER" id="PTHR46567">
    <property type="entry name" value="MEDIATOR OF RNA POLYMERASE II TRANSCRIPTION SUBUNIT 12"/>
    <property type="match status" value="1"/>
</dbReference>
<evidence type="ECO:0000313" key="15">
    <source>
        <dbReference type="Proteomes" id="UP000266188"/>
    </source>
</evidence>
<sequence>MIPHSSAGIQSWGHPPRAECNDTGRVDASPAVCQFDPLPEKLPTPPTSIGPAKNTSEAQWKEPPTTQPSFDTPTRSSGGDVNSAPVNHGDLKNTAYLRPSSVSWRTRPVWCFQEQVSEMPAMEPHDENRAAFGQSSESAPPPLPLPTFPWNYVPPDFAEGGPLRSSEHSLKDVQTLPYRIQVPDMAPVLKDKKLGDFFPWAGNHPEDVLDEQSAKQGHYDRTQVSQNESNTARPSLYAQLKHRSGLQMLSSVFATAFEMRQNHNVVNTPSTFKPPPRVTLTDNKRELWLRDLANPAVPLRKLSRTIPHGIRGKALLEQCLNKWIPVSRAVWLVKCVGANEIRAFKRKGTSGTLAVGLETKWVRDWTSCVQQFIQGVLNTCRGEHNWKSKIRYTVGLTARLFFEHLLDHDHYLEWFLASLETTSISSLPIWLLMLGIYWDDVLRYRKRGRRLTEILLAKLRKVTQSEQAESLEPLTTRLSCCIRRLVHEHTASMVIPNLFDKYKDLVWSCLDLNEKADQAAFRNLIERNTRVQRSRHHLRPLQCTPQQRVIRLLDSKRMGYNVPAISDACLNAVEDRAVLVRSVLEWAASPFRSGLCRVYTSARLLRKWKMSGIDVDSYILSFLTGTQRYPALNVNNIYHTISELVRSQTFSVGKYLQWLMAKGVDDCLQTGQTMITPGDIGLITQIPANRLPEHVCNLRNILLARAGIPGSEEASTIAAVKATISHLLPKIFEVNADDVMSCDLLHSDLTWAVKTEIGQWVRRGVAEHYLESNRTISGEDVAVDPRVSALTPDEFYNVRYILETFEDLSILADVLKHATNSDDTTVLASAADTINYHIDSFYVIGATTDLFRRLFVAYCRLKRLGKTSFNLLFSLIELGLQIPAESNAVTLLRQDISRVETKSVLAVPSPVSDHVPDISIGADPSLPKLDQVLSCGGCIDETTLDSVFNVLTKALESGGEHTKLSGNDISRYLAQLRCFHPRRFDSLLVRWICDILKSSSRPPLLKFLPPLIGVGCITIPAFISLVEKSPQHDIGWQVIPNVNSLKMDLLQLLVPQTLNQGSCLDLVSYRFQLAQQEFLVKHCEEALDIIRDAAVSTDSQPQTPGLAPKPRQLVNCMMTLLCRLLTQNPEKSAKHCMEILSGQHSAFVFALQKALDHLLGFDLHSDTTIIQAEKVINIADDLSLPFCQLKLQILFNTESVDGDRNGIVDVMFKAAVKGSGAGKSHWAGLVALLSQDVIRQIREHAERELFSIPVLETHSEGFSSAAGYRSSLETAKVHLMVIEELASSVLMQVSNFEKAFAFWFSALLRMVVIHSPAFTVSAPGPKLSNLPEQTRLLISIFCISLSCHPGDSLRLSPITDYSPRAISSMDCDLCIGLLMQTHALDVAAYLIDIFPDEARQQCVRFLKEKCPHFIRFQNDSLITYLLGPIPDSPSCVALQPMSLPSPNASGSTPTQTPYANAPVGSHQSSMSTGISVVPPEGPNTIGKRFRLQNRGWVIGGYPLRPWELLEDAAPIMGVNDTAVSLRYFDTRRIRV</sequence>
<dbReference type="Proteomes" id="UP000266188">
    <property type="component" value="Unassembled WGS sequence"/>
</dbReference>
<dbReference type="OrthoDB" id="20828at2759"/>
<evidence type="ECO:0000256" key="5">
    <source>
        <dbReference type="ARBA" id="ARBA00022491"/>
    </source>
</evidence>
<dbReference type="GO" id="GO:0003712">
    <property type="term" value="F:transcription coregulator activity"/>
    <property type="evidence" value="ECO:0007669"/>
    <property type="project" value="InterPro"/>
</dbReference>
<evidence type="ECO:0000256" key="7">
    <source>
        <dbReference type="ARBA" id="ARBA00023159"/>
    </source>
</evidence>
<feature type="region of interest" description="Disordered" evidence="12">
    <location>
        <begin position="1"/>
        <end position="87"/>
    </location>
</feature>
<evidence type="ECO:0000256" key="6">
    <source>
        <dbReference type="ARBA" id="ARBA00023015"/>
    </source>
</evidence>
<dbReference type="GO" id="GO:0006357">
    <property type="term" value="P:regulation of transcription by RNA polymerase II"/>
    <property type="evidence" value="ECO:0007669"/>
    <property type="project" value="InterPro"/>
</dbReference>
<feature type="compositionally biased region" description="Polar residues" evidence="12">
    <location>
        <begin position="1445"/>
        <end position="1458"/>
    </location>
</feature>
<feature type="region of interest" description="Disordered" evidence="12">
    <location>
        <begin position="1445"/>
        <end position="1472"/>
    </location>
</feature>
<dbReference type="GO" id="GO:0016592">
    <property type="term" value="C:mediator complex"/>
    <property type="evidence" value="ECO:0007669"/>
    <property type="project" value="InterPro"/>
</dbReference>
<accession>A0A3A2ZQ72</accession>
<dbReference type="SMART" id="SM01281">
    <property type="entry name" value="Med12"/>
    <property type="match status" value="1"/>
</dbReference>
<name>A0A3A2ZQ72_9EURO</name>
<evidence type="ECO:0000256" key="2">
    <source>
        <dbReference type="ARBA" id="ARBA00010289"/>
    </source>
</evidence>
<evidence type="ECO:0000256" key="10">
    <source>
        <dbReference type="ARBA" id="ARBA00025661"/>
    </source>
</evidence>
<evidence type="ECO:0000259" key="13">
    <source>
        <dbReference type="SMART" id="SM01281"/>
    </source>
</evidence>
<dbReference type="Pfam" id="PF09497">
    <property type="entry name" value="Med12"/>
    <property type="match status" value="1"/>
</dbReference>
<comment type="similarity">
    <text evidence="2">Belongs to the Mediator complex subunit 12 family.</text>
</comment>
<dbReference type="Pfam" id="PF25326">
    <property type="entry name" value="ARM_SRB8"/>
    <property type="match status" value="1"/>
</dbReference>
<protein>
    <recommendedName>
        <fullName evidence="4">Mediator of RNA polymerase II transcription subunit 12</fullName>
    </recommendedName>
    <alternativeName>
        <fullName evidence="11">Mediator complex subunit 12</fullName>
    </alternativeName>
</protein>
<feature type="compositionally biased region" description="Basic and acidic residues" evidence="12">
    <location>
        <begin position="16"/>
        <end position="25"/>
    </location>
</feature>
<gene>
    <name evidence="14" type="ORF">PHISCL_02814</name>
</gene>
<organism evidence="14 15">
    <name type="scientific">Aspergillus sclerotialis</name>
    <dbReference type="NCBI Taxonomy" id="2070753"/>
    <lineage>
        <taxon>Eukaryota</taxon>
        <taxon>Fungi</taxon>
        <taxon>Dikarya</taxon>
        <taxon>Ascomycota</taxon>
        <taxon>Pezizomycotina</taxon>
        <taxon>Eurotiomycetes</taxon>
        <taxon>Eurotiomycetidae</taxon>
        <taxon>Eurotiales</taxon>
        <taxon>Aspergillaceae</taxon>
        <taxon>Aspergillus</taxon>
        <taxon>Aspergillus subgen. Polypaecilum</taxon>
    </lineage>
</organism>
<comment type="subunit">
    <text evidence="3">Component of the SRB8-11 complex, which itself associates with the Mediator complex.</text>
</comment>
<keyword evidence="6" id="KW-0805">Transcription regulation</keyword>
<dbReference type="InterPro" id="IPR057344">
    <property type="entry name" value="ARM_SRB8"/>
</dbReference>
<evidence type="ECO:0000313" key="14">
    <source>
        <dbReference type="EMBL" id="RJE24860.1"/>
    </source>
</evidence>
<comment type="function">
    <text evidence="10">Component of the SRB8-11 complex. The SRB8-11 complex is a regulatory module of the Mediator complex which is itself involved in regulation of basal and activated RNA polymerase II-dependent transcription. The SRB8-11 complex may be involved in the transcriptional repression of a subset of genes regulated by Mediator. It may inhibit the association of the Mediator complex with RNA polymerase II to form the holoenzyme complex.</text>
</comment>
<keyword evidence="5" id="KW-0678">Repressor</keyword>
<dbReference type="PANTHER" id="PTHR46567:SF1">
    <property type="entry name" value="MEDIATOR OF RNA POLYMERASE II TRANSCRIPTION SUBUNIT 12"/>
    <property type="match status" value="1"/>
</dbReference>
<keyword evidence="15" id="KW-1185">Reference proteome</keyword>
<evidence type="ECO:0000256" key="1">
    <source>
        <dbReference type="ARBA" id="ARBA00004123"/>
    </source>
</evidence>
<keyword evidence="7" id="KW-0010">Activator</keyword>
<reference evidence="15" key="1">
    <citation type="submission" date="2017-02" db="EMBL/GenBank/DDBJ databases">
        <authorList>
            <person name="Tafer H."/>
            <person name="Lopandic K."/>
        </authorList>
    </citation>
    <scope>NUCLEOTIDE SEQUENCE [LARGE SCALE GENOMIC DNA]</scope>
    <source>
        <strain evidence="15">CBS 366.77</strain>
    </source>
</reference>
<comment type="caution">
    <text evidence="14">The sequence shown here is derived from an EMBL/GenBank/DDBJ whole genome shotgun (WGS) entry which is preliminary data.</text>
</comment>
<feature type="compositionally biased region" description="Polar residues" evidence="12">
    <location>
        <begin position="67"/>
        <end position="80"/>
    </location>
</feature>
<keyword evidence="8" id="KW-0804">Transcription</keyword>
<evidence type="ECO:0000256" key="4">
    <source>
        <dbReference type="ARBA" id="ARBA00019622"/>
    </source>
</evidence>
<evidence type="ECO:0000256" key="3">
    <source>
        <dbReference type="ARBA" id="ARBA00011629"/>
    </source>
</evidence>
<evidence type="ECO:0000256" key="12">
    <source>
        <dbReference type="SAM" id="MobiDB-lite"/>
    </source>
</evidence>
<proteinExistence type="inferred from homology"/>
<evidence type="ECO:0000256" key="9">
    <source>
        <dbReference type="ARBA" id="ARBA00023242"/>
    </source>
</evidence>
<evidence type="ECO:0000256" key="8">
    <source>
        <dbReference type="ARBA" id="ARBA00023163"/>
    </source>
</evidence>
<keyword evidence="9" id="KW-0539">Nucleus</keyword>
<dbReference type="InterPro" id="IPR019035">
    <property type="entry name" value="Mediator_Med12"/>
</dbReference>